<dbReference type="InterPro" id="IPR036457">
    <property type="entry name" value="PPM-type-like_dom_sf"/>
</dbReference>
<keyword evidence="4 5" id="KW-0904">Protein phosphatase</keyword>
<comment type="subcellular location">
    <subcellularLocation>
        <location evidence="1">Membrane</location>
        <topology evidence="1">Peripheral membrane protein</topology>
    </subcellularLocation>
</comment>
<dbReference type="PROSITE" id="PS51746">
    <property type="entry name" value="PPM_2"/>
    <property type="match status" value="1"/>
</dbReference>
<evidence type="ECO:0000256" key="1">
    <source>
        <dbReference type="ARBA" id="ARBA00004170"/>
    </source>
</evidence>
<proteinExistence type="inferred from homology"/>
<evidence type="ECO:0000256" key="5">
    <source>
        <dbReference type="RuleBase" id="RU003465"/>
    </source>
</evidence>
<name>A0A7S0D1K6_9EUKA</name>
<reference evidence="7" key="1">
    <citation type="submission" date="2021-01" db="EMBL/GenBank/DDBJ databases">
        <authorList>
            <person name="Corre E."/>
            <person name="Pelletier E."/>
            <person name="Niang G."/>
            <person name="Scheremetjew M."/>
            <person name="Finn R."/>
            <person name="Kale V."/>
            <person name="Holt S."/>
            <person name="Cochrane G."/>
            <person name="Meng A."/>
            <person name="Brown T."/>
            <person name="Cohen L."/>
        </authorList>
    </citation>
    <scope>NUCLEOTIDE SEQUENCE</scope>
    <source>
        <strain evidence="7">CCMP2058</strain>
    </source>
</reference>
<feature type="domain" description="PPM-type phosphatase" evidence="6">
    <location>
        <begin position="23"/>
        <end position="290"/>
    </location>
</feature>
<evidence type="ECO:0000256" key="4">
    <source>
        <dbReference type="ARBA" id="ARBA00022912"/>
    </source>
</evidence>
<protein>
    <recommendedName>
        <fullName evidence="6">PPM-type phosphatase domain-containing protein</fullName>
    </recommendedName>
</protein>
<dbReference type="InterPro" id="IPR015655">
    <property type="entry name" value="PP2C"/>
</dbReference>
<sequence>MGAGLPHPVRSKWIERQGNQIYRVGSAEMQGWRATMEDAKSIRLKLSEKHPNLAMFGVFDGHGGELCSKYLETVLPEALGSLDNPTRESEIVDTLLTIDEKFLDDPHSRTHGSTCVFAVVQPRDQPNQREREFKFEVTVCNVGDSRAVLLRKDGRWKCLTRDHKPSLPEERDRIEKAEGKVENQRVDGQLALSRAIGDWSYKLNGRLKPHQQKVIATPEVSRILANEGDSLLICCDGLFEKLSTNEVCKFVHEDMASNACGDPALTLARLLDYSLHKGSKDNMTALCVCFRNGKGYGDIGNGLIAGRYVDYASDDKFKKAYIAFAKSHGVEEEELSNLIPRPKTRTKPGLERQFSGVLSQLKGADRSLLLAMISPTATEAEAKKVENANATKDSAHK</sequence>
<keyword evidence="2" id="KW-0479">Metal-binding</keyword>
<dbReference type="PROSITE" id="PS01032">
    <property type="entry name" value="PPM_1"/>
    <property type="match status" value="1"/>
</dbReference>
<evidence type="ECO:0000256" key="3">
    <source>
        <dbReference type="ARBA" id="ARBA00022801"/>
    </source>
</evidence>
<dbReference type="GO" id="GO:0004722">
    <property type="term" value="F:protein serine/threonine phosphatase activity"/>
    <property type="evidence" value="ECO:0007669"/>
    <property type="project" value="InterPro"/>
</dbReference>
<dbReference type="Gene3D" id="3.60.40.10">
    <property type="entry name" value="PPM-type phosphatase domain"/>
    <property type="match status" value="1"/>
</dbReference>
<dbReference type="GO" id="GO:0016020">
    <property type="term" value="C:membrane"/>
    <property type="evidence" value="ECO:0007669"/>
    <property type="project" value="UniProtKB-SubCell"/>
</dbReference>
<accession>A0A7S0D1K6</accession>
<organism evidence="7">
    <name type="scientific">Amorphochlora amoebiformis</name>
    <dbReference type="NCBI Taxonomy" id="1561963"/>
    <lineage>
        <taxon>Eukaryota</taxon>
        <taxon>Sar</taxon>
        <taxon>Rhizaria</taxon>
        <taxon>Cercozoa</taxon>
        <taxon>Chlorarachniophyceae</taxon>
        <taxon>Amorphochlora</taxon>
    </lineage>
</organism>
<comment type="similarity">
    <text evidence="5">Belongs to the PP2C family.</text>
</comment>
<dbReference type="InterPro" id="IPR001932">
    <property type="entry name" value="PPM-type_phosphatase-like_dom"/>
</dbReference>
<dbReference type="PANTHER" id="PTHR13832:SF847">
    <property type="entry name" value="PHOSPHATASE 2C, PUTATIVE-RELATED"/>
    <property type="match status" value="1"/>
</dbReference>
<dbReference type="InterPro" id="IPR000222">
    <property type="entry name" value="PP2C_BS"/>
</dbReference>
<dbReference type="CDD" id="cd00143">
    <property type="entry name" value="PP2Cc"/>
    <property type="match status" value="1"/>
</dbReference>
<gene>
    <name evidence="7" type="ORF">LAMO00422_LOCUS4994</name>
</gene>
<dbReference type="EMBL" id="HBEM01007158">
    <property type="protein sequence ID" value="CAD8438614.1"/>
    <property type="molecule type" value="Transcribed_RNA"/>
</dbReference>
<dbReference type="SUPFAM" id="SSF81606">
    <property type="entry name" value="PP2C-like"/>
    <property type="match status" value="1"/>
</dbReference>
<dbReference type="PANTHER" id="PTHR13832">
    <property type="entry name" value="PROTEIN PHOSPHATASE 2C"/>
    <property type="match status" value="1"/>
</dbReference>
<keyword evidence="3 5" id="KW-0378">Hydrolase</keyword>
<dbReference type="AlphaFoldDB" id="A0A7S0D1K6"/>
<evidence type="ECO:0000256" key="2">
    <source>
        <dbReference type="ARBA" id="ARBA00022723"/>
    </source>
</evidence>
<dbReference type="Pfam" id="PF00481">
    <property type="entry name" value="PP2C"/>
    <property type="match status" value="1"/>
</dbReference>
<dbReference type="GO" id="GO:0046872">
    <property type="term" value="F:metal ion binding"/>
    <property type="evidence" value="ECO:0007669"/>
    <property type="project" value="UniProtKB-KW"/>
</dbReference>
<dbReference type="SMART" id="SM00332">
    <property type="entry name" value="PP2Cc"/>
    <property type="match status" value="1"/>
</dbReference>
<evidence type="ECO:0000313" key="7">
    <source>
        <dbReference type="EMBL" id="CAD8438614.1"/>
    </source>
</evidence>
<dbReference type="SMART" id="SM00331">
    <property type="entry name" value="PP2C_SIG"/>
    <property type="match status" value="1"/>
</dbReference>
<evidence type="ECO:0000259" key="6">
    <source>
        <dbReference type="PROSITE" id="PS51746"/>
    </source>
</evidence>